<dbReference type="Proteomes" id="UP000410492">
    <property type="component" value="Unassembled WGS sequence"/>
</dbReference>
<dbReference type="AlphaFoldDB" id="A0A653BZH2"/>
<feature type="signal peptide" evidence="1">
    <location>
        <begin position="1"/>
        <end position="16"/>
    </location>
</feature>
<keyword evidence="1" id="KW-0732">Signal</keyword>
<keyword evidence="3" id="KW-1185">Reference proteome</keyword>
<evidence type="ECO:0000256" key="1">
    <source>
        <dbReference type="SAM" id="SignalP"/>
    </source>
</evidence>
<name>A0A653BZH2_CALMS</name>
<evidence type="ECO:0000313" key="2">
    <source>
        <dbReference type="EMBL" id="VEN40953.1"/>
    </source>
</evidence>
<protein>
    <submittedName>
        <fullName evidence="2">Uncharacterized protein</fullName>
    </submittedName>
</protein>
<reference evidence="2 3" key="1">
    <citation type="submission" date="2019-01" db="EMBL/GenBank/DDBJ databases">
        <authorList>
            <person name="Sayadi A."/>
        </authorList>
    </citation>
    <scope>NUCLEOTIDE SEQUENCE [LARGE SCALE GENOMIC DNA]</scope>
</reference>
<feature type="chain" id="PRO_5024974026" evidence="1">
    <location>
        <begin position="17"/>
        <end position="120"/>
    </location>
</feature>
<accession>A0A653BZH2</accession>
<gene>
    <name evidence="2" type="ORF">CALMAC_LOCUS4944</name>
</gene>
<organism evidence="2 3">
    <name type="scientific">Callosobruchus maculatus</name>
    <name type="common">Southern cowpea weevil</name>
    <name type="synonym">Pulse bruchid</name>
    <dbReference type="NCBI Taxonomy" id="64391"/>
    <lineage>
        <taxon>Eukaryota</taxon>
        <taxon>Metazoa</taxon>
        <taxon>Ecdysozoa</taxon>
        <taxon>Arthropoda</taxon>
        <taxon>Hexapoda</taxon>
        <taxon>Insecta</taxon>
        <taxon>Pterygota</taxon>
        <taxon>Neoptera</taxon>
        <taxon>Endopterygota</taxon>
        <taxon>Coleoptera</taxon>
        <taxon>Polyphaga</taxon>
        <taxon>Cucujiformia</taxon>
        <taxon>Chrysomeloidea</taxon>
        <taxon>Chrysomelidae</taxon>
        <taxon>Bruchinae</taxon>
        <taxon>Bruchini</taxon>
        <taxon>Callosobruchus</taxon>
    </lineage>
</organism>
<dbReference type="OrthoDB" id="7468114at2759"/>
<sequence>MFKFVVLSALVAVVYGAPKPGYLHGGIGYGYPAATSYASRIDVHTPVIKAYTTPIISTPVHYGYGIGHGYGLGHGYSSLGHGYSSLGHGYGLGHSGYSLGHGYSGYGGYGHGYGSYGHGW</sequence>
<evidence type="ECO:0000313" key="3">
    <source>
        <dbReference type="Proteomes" id="UP000410492"/>
    </source>
</evidence>
<dbReference type="EMBL" id="CAACVG010006679">
    <property type="protein sequence ID" value="VEN40953.1"/>
    <property type="molecule type" value="Genomic_DNA"/>
</dbReference>
<proteinExistence type="predicted"/>